<comment type="pathway">
    <text evidence="1">Protein modification; protein ubiquitination.</text>
</comment>
<organism evidence="3 4">
    <name type="scientific">Cymbomonas tetramitiformis</name>
    <dbReference type="NCBI Taxonomy" id="36881"/>
    <lineage>
        <taxon>Eukaryota</taxon>
        <taxon>Viridiplantae</taxon>
        <taxon>Chlorophyta</taxon>
        <taxon>Pyramimonadophyceae</taxon>
        <taxon>Pyramimonadales</taxon>
        <taxon>Pyramimonadaceae</taxon>
        <taxon>Cymbomonas</taxon>
    </lineage>
</organism>
<dbReference type="SUPFAM" id="SSF54695">
    <property type="entry name" value="POZ domain"/>
    <property type="match status" value="1"/>
</dbReference>
<evidence type="ECO:0000256" key="1">
    <source>
        <dbReference type="ARBA" id="ARBA00004906"/>
    </source>
</evidence>
<proteinExistence type="predicted"/>
<keyword evidence="4" id="KW-1185">Reference proteome</keyword>
<comment type="caution">
    <text evidence="3">The sequence shown here is derived from an EMBL/GenBank/DDBJ whole genome shotgun (WGS) entry which is preliminary data.</text>
</comment>
<name>A0AAE0F6M5_9CHLO</name>
<dbReference type="Pfam" id="PF00651">
    <property type="entry name" value="BTB"/>
    <property type="match status" value="1"/>
</dbReference>
<accession>A0AAE0F6M5</accession>
<evidence type="ECO:0000313" key="3">
    <source>
        <dbReference type="EMBL" id="KAK3253718.1"/>
    </source>
</evidence>
<sequence>MLAPDNRSILALQVPARGVESSFSDVKIRLLSENDTSVGEYSCHRFVLACASTHLREVFHLFPDERRFDFRSFGVPEFETLLGVLYGCHTLSESVARICERTESFVSHFRAFEYLGCDVFVTACANSIFGVITREVCRFVRSETSLVHELHALCERHEVRTLRVTGKKTFRPPRNALTHQLVETVKNDFLNVLHARESCDERSVSNFRRLLALPFVSFEDVVHREHSASFKISSALHWCDEKNKLRATRAYLSQFWLWNRDVETNARPKSATDRYAPTDALSCLRWHIKTNAWMFANTNGTFDRRLWPVEVLLAVELDKARDDSSVRVSLYPKYRGCLPFFWATVDGQRSFGEFLVQAHLSETMQ</sequence>
<dbReference type="Proteomes" id="UP001190700">
    <property type="component" value="Unassembled WGS sequence"/>
</dbReference>
<dbReference type="AlphaFoldDB" id="A0AAE0F6M5"/>
<dbReference type="InterPro" id="IPR011333">
    <property type="entry name" value="SKP1/BTB/POZ_sf"/>
</dbReference>
<evidence type="ECO:0000259" key="2">
    <source>
        <dbReference type="Pfam" id="PF00651"/>
    </source>
</evidence>
<feature type="domain" description="BTB" evidence="2">
    <location>
        <begin position="22"/>
        <end position="126"/>
    </location>
</feature>
<dbReference type="Gene3D" id="3.30.710.10">
    <property type="entry name" value="Potassium Channel Kv1.1, Chain A"/>
    <property type="match status" value="1"/>
</dbReference>
<reference evidence="3 4" key="1">
    <citation type="journal article" date="2015" name="Genome Biol. Evol.">
        <title>Comparative Genomics of a Bacterivorous Green Alga Reveals Evolutionary Causalities and Consequences of Phago-Mixotrophic Mode of Nutrition.</title>
        <authorList>
            <person name="Burns J.A."/>
            <person name="Paasch A."/>
            <person name="Narechania A."/>
            <person name="Kim E."/>
        </authorList>
    </citation>
    <scope>NUCLEOTIDE SEQUENCE [LARGE SCALE GENOMIC DNA]</scope>
    <source>
        <strain evidence="3 4">PLY_AMNH</strain>
    </source>
</reference>
<protein>
    <recommendedName>
        <fullName evidence="2">BTB domain-containing protein</fullName>
    </recommendedName>
</protein>
<evidence type="ECO:0000313" key="4">
    <source>
        <dbReference type="Proteomes" id="UP001190700"/>
    </source>
</evidence>
<dbReference type="InterPro" id="IPR000210">
    <property type="entry name" value="BTB/POZ_dom"/>
</dbReference>
<dbReference type="EMBL" id="LGRX02024671">
    <property type="protein sequence ID" value="KAK3253718.1"/>
    <property type="molecule type" value="Genomic_DNA"/>
</dbReference>
<gene>
    <name evidence="3" type="ORF">CYMTET_37053</name>
</gene>